<evidence type="ECO:0000313" key="8">
    <source>
        <dbReference type="EMBL" id="EFA07860.2"/>
    </source>
</evidence>
<keyword evidence="9" id="KW-1185">Reference proteome</keyword>
<keyword evidence="6" id="KW-0732">Signal</keyword>
<sequence length="260" mass="30653">MWHLKGTNFWCFCHLLVVAVLGEEIRDFIAHNSLPDGEVETRIFYKGLSAKEITVGRRSLSDIKFRQLADRRHLLQLIYNGEDLKDCEIVHQRDQVLKFLETFKHDLRNLISTSNITIESLDNKKLPSEITWFNFTLLANTCKQLHHRMKQEVLQLKNHHQQVERHKRDVSDLLRVPGTKWCGKGYSADKYTRLGGFSRTDKCCRRHDLSCRFWIGAFETKYGLFNWRINTIMHCSCDERRCTNLSAKCNFKAHKDPRKS</sequence>
<dbReference type="InParanoid" id="D6WYL2"/>
<dbReference type="Pfam" id="PF05826">
    <property type="entry name" value="Phospholip_A2_2"/>
    <property type="match status" value="1"/>
</dbReference>
<dbReference type="HOGENOM" id="CLU_802502_0_0_1"/>
<feature type="domain" description="Phospholipase A2-like central" evidence="7">
    <location>
        <begin position="176"/>
        <end position="246"/>
    </location>
</feature>
<evidence type="ECO:0000256" key="5">
    <source>
        <dbReference type="ARBA" id="ARBA00029903"/>
    </source>
</evidence>
<comment type="cofactor">
    <cofactor evidence="1">
        <name>Ca(2+)</name>
        <dbReference type="ChEBI" id="CHEBI:29108"/>
    </cofactor>
</comment>
<organism evidence="8 9">
    <name type="scientific">Tribolium castaneum</name>
    <name type="common">Red flour beetle</name>
    <dbReference type="NCBI Taxonomy" id="7070"/>
    <lineage>
        <taxon>Eukaryota</taxon>
        <taxon>Metazoa</taxon>
        <taxon>Ecdysozoa</taxon>
        <taxon>Arthropoda</taxon>
        <taxon>Hexapoda</taxon>
        <taxon>Insecta</taxon>
        <taxon>Pterygota</taxon>
        <taxon>Neoptera</taxon>
        <taxon>Endopterygota</taxon>
        <taxon>Coleoptera</taxon>
        <taxon>Polyphaga</taxon>
        <taxon>Cucujiformia</taxon>
        <taxon>Tenebrionidae</taxon>
        <taxon>Tenebrionidae incertae sedis</taxon>
        <taxon>Tribolium</taxon>
    </lineage>
</organism>
<keyword evidence="4" id="KW-0443">Lipid metabolism</keyword>
<evidence type="ECO:0000256" key="1">
    <source>
        <dbReference type="ARBA" id="ARBA00001913"/>
    </source>
</evidence>
<dbReference type="PANTHER" id="PTHR12253">
    <property type="entry name" value="RH14732P"/>
    <property type="match status" value="1"/>
</dbReference>
<dbReference type="Gene3D" id="1.20.90.10">
    <property type="entry name" value="Phospholipase A2 domain"/>
    <property type="match status" value="1"/>
</dbReference>
<gene>
    <name evidence="8" type="primary">AUGUSTUS-3.0.2_05433</name>
    <name evidence="8" type="ORF">TcasGA2_TC005433</name>
</gene>
<dbReference type="Proteomes" id="UP000007266">
    <property type="component" value="Linkage group 8"/>
</dbReference>
<proteinExistence type="predicted"/>
<reference evidence="8 9" key="2">
    <citation type="journal article" date="2010" name="Nucleic Acids Res.">
        <title>BeetleBase in 2010: revisions to provide comprehensive genomic information for Tribolium castaneum.</title>
        <authorList>
            <person name="Kim H.S."/>
            <person name="Murphy T."/>
            <person name="Xia J."/>
            <person name="Caragea D."/>
            <person name="Park Y."/>
            <person name="Beeman R.W."/>
            <person name="Lorenzen M.D."/>
            <person name="Butcher S."/>
            <person name="Manak J.R."/>
            <person name="Brown S.J."/>
        </authorList>
    </citation>
    <scope>GENOME REANNOTATION</scope>
    <source>
        <strain evidence="8 9">Georgia GA2</strain>
    </source>
</reference>
<dbReference type="OMA" id="HLFNYRF"/>
<dbReference type="SUPFAM" id="SSF48619">
    <property type="entry name" value="Phospholipase A2, PLA2"/>
    <property type="match status" value="1"/>
</dbReference>
<dbReference type="GO" id="GO:0016042">
    <property type="term" value="P:lipid catabolic process"/>
    <property type="evidence" value="ECO:0007669"/>
    <property type="project" value="UniProtKB-KW"/>
</dbReference>
<dbReference type="GO" id="GO:0006644">
    <property type="term" value="P:phospholipid metabolic process"/>
    <property type="evidence" value="ECO:0007669"/>
    <property type="project" value="InterPro"/>
</dbReference>
<dbReference type="AlphaFoldDB" id="D6WYL2"/>
<evidence type="ECO:0000256" key="2">
    <source>
        <dbReference type="ARBA" id="ARBA00013278"/>
    </source>
</evidence>
<dbReference type="GO" id="GO:0004623">
    <property type="term" value="F:phospholipase A2 activity"/>
    <property type="evidence" value="ECO:0007669"/>
    <property type="project" value="UniProtKB-EC"/>
</dbReference>
<dbReference type="InterPro" id="IPR036444">
    <property type="entry name" value="PLipase_A2_dom_sf"/>
</dbReference>
<dbReference type="GO" id="GO:0050482">
    <property type="term" value="P:arachidonate secretion"/>
    <property type="evidence" value="ECO:0007669"/>
    <property type="project" value="InterPro"/>
</dbReference>
<evidence type="ECO:0000256" key="6">
    <source>
        <dbReference type="SAM" id="SignalP"/>
    </source>
</evidence>
<feature type="signal peptide" evidence="6">
    <location>
        <begin position="1"/>
        <end position="22"/>
    </location>
</feature>
<evidence type="ECO:0000259" key="7">
    <source>
        <dbReference type="Pfam" id="PF05826"/>
    </source>
</evidence>
<dbReference type="InterPro" id="IPR016090">
    <property type="entry name" value="PLA2-like_dom"/>
</dbReference>
<keyword evidence="3" id="KW-0442">Lipid degradation</keyword>
<name>D6WYL2_TRICA</name>
<feature type="chain" id="PRO_5007310845" description="phospholipase A2" evidence="6">
    <location>
        <begin position="23"/>
        <end position="260"/>
    </location>
</feature>
<evidence type="ECO:0000256" key="3">
    <source>
        <dbReference type="ARBA" id="ARBA00022963"/>
    </source>
</evidence>
<dbReference type="EC" id="3.1.1.4" evidence="2"/>
<protein>
    <recommendedName>
        <fullName evidence="2">phospholipase A2</fullName>
        <ecNumber evidence="2">3.1.1.4</ecNumber>
    </recommendedName>
    <alternativeName>
        <fullName evidence="5">Phosphatidylcholine 2-acylhydrolase</fullName>
    </alternativeName>
</protein>
<reference evidence="8 9" key="1">
    <citation type="journal article" date="2008" name="Nature">
        <title>The genome of the model beetle and pest Tribolium castaneum.</title>
        <authorList>
            <consortium name="Tribolium Genome Sequencing Consortium"/>
            <person name="Richards S."/>
            <person name="Gibbs R.A."/>
            <person name="Weinstock G.M."/>
            <person name="Brown S.J."/>
            <person name="Denell R."/>
            <person name="Beeman R.W."/>
            <person name="Gibbs R."/>
            <person name="Beeman R.W."/>
            <person name="Brown S.J."/>
            <person name="Bucher G."/>
            <person name="Friedrich M."/>
            <person name="Grimmelikhuijzen C.J."/>
            <person name="Klingler M."/>
            <person name="Lorenzen M."/>
            <person name="Richards S."/>
            <person name="Roth S."/>
            <person name="Schroder R."/>
            <person name="Tautz D."/>
            <person name="Zdobnov E.M."/>
            <person name="Muzny D."/>
            <person name="Gibbs R.A."/>
            <person name="Weinstock G.M."/>
            <person name="Attaway T."/>
            <person name="Bell S."/>
            <person name="Buhay C.J."/>
            <person name="Chandrabose M.N."/>
            <person name="Chavez D."/>
            <person name="Clerk-Blankenburg K.P."/>
            <person name="Cree A."/>
            <person name="Dao M."/>
            <person name="Davis C."/>
            <person name="Chacko J."/>
            <person name="Dinh H."/>
            <person name="Dugan-Rocha S."/>
            <person name="Fowler G."/>
            <person name="Garner T.T."/>
            <person name="Garnes J."/>
            <person name="Gnirke A."/>
            <person name="Hawes A."/>
            <person name="Hernandez J."/>
            <person name="Hines S."/>
            <person name="Holder M."/>
            <person name="Hume J."/>
            <person name="Jhangiani S.N."/>
            <person name="Joshi V."/>
            <person name="Khan Z.M."/>
            <person name="Jackson L."/>
            <person name="Kovar C."/>
            <person name="Kowis A."/>
            <person name="Lee S."/>
            <person name="Lewis L.R."/>
            <person name="Margolis J."/>
            <person name="Morgan M."/>
            <person name="Nazareth L.V."/>
            <person name="Nguyen N."/>
            <person name="Okwuonu G."/>
            <person name="Parker D."/>
            <person name="Richards S."/>
            <person name="Ruiz S.J."/>
            <person name="Santibanez J."/>
            <person name="Savard J."/>
            <person name="Scherer S.E."/>
            <person name="Schneider B."/>
            <person name="Sodergren E."/>
            <person name="Tautz D."/>
            <person name="Vattahil S."/>
            <person name="Villasana D."/>
            <person name="White C.S."/>
            <person name="Wright R."/>
            <person name="Park Y."/>
            <person name="Beeman R.W."/>
            <person name="Lord J."/>
            <person name="Oppert B."/>
            <person name="Lorenzen M."/>
            <person name="Brown S."/>
            <person name="Wang L."/>
            <person name="Savard J."/>
            <person name="Tautz D."/>
            <person name="Richards S."/>
            <person name="Weinstock G."/>
            <person name="Gibbs R.A."/>
            <person name="Liu Y."/>
            <person name="Worley K."/>
            <person name="Weinstock G."/>
            <person name="Elsik C.G."/>
            <person name="Reese J.T."/>
            <person name="Elhaik E."/>
            <person name="Landan G."/>
            <person name="Graur D."/>
            <person name="Arensburger P."/>
            <person name="Atkinson P."/>
            <person name="Beeman R.W."/>
            <person name="Beidler J."/>
            <person name="Brown S.J."/>
            <person name="Demuth J.P."/>
            <person name="Drury D.W."/>
            <person name="Du Y.Z."/>
            <person name="Fujiwara H."/>
            <person name="Lorenzen M."/>
            <person name="Maselli V."/>
            <person name="Osanai M."/>
            <person name="Park Y."/>
            <person name="Robertson H.M."/>
            <person name="Tu Z."/>
            <person name="Wang J.J."/>
            <person name="Wang S."/>
            <person name="Richards S."/>
            <person name="Song H."/>
            <person name="Zhang L."/>
            <person name="Sodergren E."/>
            <person name="Werner D."/>
            <person name="Stanke M."/>
            <person name="Morgenstern B."/>
            <person name="Solovyev V."/>
            <person name="Kosarev P."/>
            <person name="Brown G."/>
            <person name="Chen H.C."/>
            <person name="Ermolaeva O."/>
            <person name="Hlavina W."/>
            <person name="Kapustin Y."/>
            <person name="Kiryutin B."/>
            <person name="Kitts P."/>
            <person name="Maglott D."/>
            <person name="Pruitt K."/>
            <person name="Sapojnikov V."/>
            <person name="Souvorov A."/>
            <person name="Mackey A.J."/>
            <person name="Waterhouse R.M."/>
            <person name="Wyder S."/>
            <person name="Zdobnov E.M."/>
            <person name="Zdobnov E.M."/>
            <person name="Wyder S."/>
            <person name="Kriventseva E.V."/>
            <person name="Kadowaki T."/>
            <person name="Bork P."/>
            <person name="Aranda M."/>
            <person name="Bao R."/>
            <person name="Beermann A."/>
            <person name="Berns N."/>
            <person name="Bolognesi R."/>
            <person name="Bonneton F."/>
            <person name="Bopp D."/>
            <person name="Brown S.J."/>
            <person name="Bucher G."/>
            <person name="Butts T."/>
            <person name="Chaumot A."/>
            <person name="Denell R.E."/>
            <person name="Ferrier D.E."/>
            <person name="Friedrich M."/>
            <person name="Gordon C.M."/>
            <person name="Jindra M."/>
            <person name="Klingler M."/>
            <person name="Lan Q."/>
            <person name="Lattorff H.M."/>
            <person name="Laudet V."/>
            <person name="von Levetsow C."/>
            <person name="Liu Z."/>
            <person name="Lutz R."/>
            <person name="Lynch J.A."/>
            <person name="da Fonseca R.N."/>
            <person name="Posnien N."/>
            <person name="Reuter R."/>
            <person name="Roth S."/>
            <person name="Savard J."/>
            <person name="Schinko J.B."/>
            <person name="Schmitt C."/>
            <person name="Schoppmeier M."/>
            <person name="Schroder R."/>
            <person name="Shippy T.D."/>
            <person name="Simonnet F."/>
            <person name="Marques-Souza H."/>
            <person name="Tautz D."/>
            <person name="Tomoyasu Y."/>
            <person name="Trauner J."/>
            <person name="Van der Zee M."/>
            <person name="Vervoort M."/>
            <person name="Wittkopp N."/>
            <person name="Wimmer E.A."/>
            <person name="Yang X."/>
            <person name="Jones A.K."/>
            <person name="Sattelle D.B."/>
            <person name="Ebert P.R."/>
            <person name="Nelson D."/>
            <person name="Scott J.G."/>
            <person name="Beeman R.W."/>
            <person name="Muthukrishnan S."/>
            <person name="Kramer K.J."/>
            <person name="Arakane Y."/>
            <person name="Beeman R.W."/>
            <person name="Zhu Q."/>
            <person name="Hogenkamp D."/>
            <person name="Dixit R."/>
            <person name="Oppert B."/>
            <person name="Jiang H."/>
            <person name="Zou Z."/>
            <person name="Marshall J."/>
            <person name="Elpidina E."/>
            <person name="Vinokurov K."/>
            <person name="Oppert C."/>
            <person name="Zou Z."/>
            <person name="Evans J."/>
            <person name="Lu Z."/>
            <person name="Zhao P."/>
            <person name="Sumathipala N."/>
            <person name="Altincicek B."/>
            <person name="Vilcinskas A."/>
            <person name="Williams M."/>
            <person name="Hultmark D."/>
            <person name="Hetru C."/>
            <person name="Jiang H."/>
            <person name="Grimmelikhuijzen C.J."/>
            <person name="Hauser F."/>
            <person name="Cazzamali G."/>
            <person name="Williamson M."/>
            <person name="Park Y."/>
            <person name="Li B."/>
            <person name="Tanaka Y."/>
            <person name="Predel R."/>
            <person name="Neupert S."/>
            <person name="Schachtner J."/>
            <person name="Verleyen P."/>
            <person name="Raible F."/>
            <person name="Bork P."/>
            <person name="Friedrich M."/>
            <person name="Walden K.K."/>
            <person name="Robertson H.M."/>
            <person name="Angeli S."/>
            <person name="Foret S."/>
            <person name="Bucher G."/>
            <person name="Schuetz S."/>
            <person name="Maleszka R."/>
            <person name="Wimmer E.A."/>
            <person name="Beeman R.W."/>
            <person name="Lorenzen M."/>
            <person name="Tomoyasu Y."/>
            <person name="Miller S.C."/>
            <person name="Grossmann D."/>
            <person name="Bucher G."/>
        </authorList>
    </citation>
    <scope>NUCLEOTIDE SEQUENCE [LARGE SCALE GENOMIC DNA]</scope>
    <source>
        <strain evidence="8 9">Georgia GA2</strain>
    </source>
</reference>
<evidence type="ECO:0000256" key="4">
    <source>
        <dbReference type="ARBA" id="ARBA00023098"/>
    </source>
</evidence>
<evidence type="ECO:0000313" key="9">
    <source>
        <dbReference type="Proteomes" id="UP000007266"/>
    </source>
</evidence>
<dbReference type="STRING" id="7070.D6WYL2"/>
<accession>D6WYL2</accession>
<dbReference type="EMBL" id="KQ971363">
    <property type="protein sequence ID" value="EFA07860.2"/>
    <property type="molecule type" value="Genomic_DNA"/>
</dbReference>